<keyword evidence="3" id="KW-1185">Reference proteome</keyword>
<sequence length="400" mass="44300">MGNWGSRERDGPAGRELTSSTHYFMHLALTPATAKSHQLQLHQQQQQHGVEDGMRATLSSSATSSPASSLSRPGRPLPPLPQRSSSPSMESMSMMSMMSVSTTRSSAISDVSTFELYRAPVACVGGSFRPGASIDPMRETPYFDVRPHHQEVHVPTSESHMHVDKVSYFMLEPHPGCRIALKKAKIVLPLTPSPCFAIVVQSNTYTTNVRREGRAMHVELMKPNGDCIMYARFYTLRDPSASSLSLPLPGTRRSSTSSSGGRGGGGGDGPRKHRHTFEVRTTQESVLLARAQGHIQRGFDVLVSDFVTADHPMYSVVLAFLITVLLCKMHTRPTRRQQRRLQQQQQKEHQQQQQQRLAEEGKRRPSQPQPSTDEQGQDDARLQRHGSHISTASSMAESAD</sequence>
<feature type="compositionally biased region" description="Low complexity" evidence="1">
    <location>
        <begin position="55"/>
        <end position="74"/>
    </location>
</feature>
<protein>
    <recommendedName>
        <fullName evidence="4">Tubby C-terminal domain-containing protein</fullName>
    </recommendedName>
</protein>
<evidence type="ECO:0000256" key="1">
    <source>
        <dbReference type="SAM" id="MobiDB-lite"/>
    </source>
</evidence>
<dbReference type="InParanoid" id="F2UP18"/>
<feature type="region of interest" description="Disordered" evidence="1">
    <location>
        <begin position="242"/>
        <end position="278"/>
    </location>
</feature>
<name>F2UP18_SALR5</name>
<feature type="compositionally biased region" description="Low complexity" evidence="1">
    <location>
        <begin position="340"/>
        <end position="356"/>
    </location>
</feature>
<proteinExistence type="predicted"/>
<dbReference type="GeneID" id="16069684"/>
<dbReference type="RefSeq" id="XP_004989142.1">
    <property type="nucleotide sequence ID" value="XM_004989085.1"/>
</dbReference>
<feature type="compositionally biased region" description="Low complexity" evidence="1">
    <location>
        <begin position="82"/>
        <end position="91"/>
    </location>
</feature>
<evidence type="ECO:0000313" key="2">
    <source>
        <dbReference type="EMBL" id="EGD79373.1"/>
    </source>
</evidence>
<feature type="compositionally biased region" description="Polar residues" evidence="1">
    <location>
        <begin position="388"/>
        <end position="400"/>
    </location>
</feature>
<feature type="compositionally biased region" description="Low complexity" evidence="1">
    <location>
        <begin position="37"/>
        <end position="48"/>
    </location>
</feature>
<dbReference type="Proteomes" id="UP000007799">
    <property type="component" value="Unassembled WGS sequence"/>
</dbReference>
<dbReference type="EMBL" id="GL832985">
    <property type="protein sequence ID" value="EGD79373.1"/>
    <property type="molecule type" value="Genomic_DNA"/>
</dbReference>
<organism evidence="3">
    <name type="scientific">Salpingoeca rosetta (strain ATCC 50818 / BSB-021)</name>
    <dbReference type="NCBI Taxonomy" id="946362"/>
    <lineage>
        <taxon>Eukaryota</taxon>
        <taxon>Choanoflagellata</taxon>
        <taxon>Craspedida</taxon>
        <taxon>Salpingoecidae</taxon>
        <taxon>Salpingoeca</taxon>
    </lineage>
</organism>
<gene>
    <name evidence="2" type="ORF">PTSG_09783</name>
</gene>
<reference evidence="2" key="1">
    <citation type="submission" date="2009-08" db="EMBL/GenBank/DDBJ databases">
        <title>Annotation of Salpingoeca rosetta.</title>
        <authorList>
            <consortium name="The Broad Institute Genome Sequencing Platform"/>
            <person name="Russ C."/>
            <person name="Cuomo C."/>
            <person name="Burger G."/>
            <person name="Gray M.W."/>
            <person name="Holland P.W.H."/>
            <person name="King N."/>
            <person name="Lang F.B.F."/>
            <person name="Roger A.J."/>
            <person name="Ruiz-Trillo I."/>
            <person name="Young S.K."/>
            <person name="Zeng Q."/>
            <person name="Gargeya S."/>
            <person name="Alvarado L."/>
            <person name="Berlin A."/>
            <person name="Chapman S.B."/>
            <person name="Chen Z."/>
            <person name="Freedman E."/>
            <person name="Gellesch M."/>
            <person name="Goldberg J."/>
            <person name="Griggs A."/>
            <person name="Gujja S."/>
            <person name="Heilman E."/>
            <person name="Heiman D."/>
            <person name="Howarth C."/>
            <person name="Mehta T."/>
            <person name="Neiman D."/>
            <person name="Pearson M."/>
            <person name="Roberts A."/>
            <person name="Saif S."/>
            <person name="Shea T."/>
            <person name="Shenoy N."/>
            <person name="Sisk P."/>
            <person name="Stolte C."/>
            <person name="Sykes S."/>
            <person name="White J."/>
            <person name="Yandava C."/>
            <person name="Haas B."/>
            <person name="Nusbaum C."/>
            <person name="Birren B."/>
        </authorList>
    </citation>
    <scope>NUCLEOTIDE SEQUENCE [LARGE SCALE GENOMIC DNA]</scope>
    <source>
        <strain evidence="2">ATCC 50818</strain>
    </source>
</reference>
<evidence type="ECO:0008006" key="4">
    <source>
        <dbReference type="Google" id="ProtNLM"/>
    </source>
</evidence>
<feature type="region of interest" description="Disordered" evidence="1">
    <location>
        <begin position="336"/>
        <end position="400"/>
    </location>
</feature>
<dbReference type="KEGG" id="sre:PTSG_09783"/>
<feature type="region of interest" description="Disordered" evidence="1">
    <location>
        <begin position="35"/>
        <end position="91"/>
    </location>
</feature>
<dbReference type="AlphaFoldDB" id="F2UP18"/>
<feature type="compositionally biased region" description="Low complexity" evidence="1">
    <location>
        <begin position="242"/>
        <end position="259"/>
    </location>
</feature>
<accession>F2UP18</accession>
<evidence type="ECO:0000313" key="3">
    <source>
        <dbReference type="Proteomes" id="UP000007799"/>
    </source>
</evidence>